<evidence type="ECO:0000313" key="1">
    <source>
        <dbReference type="EMBL" id="CAG8510357.1"/>
    </source>
</evidence>
<comment type="caution">
    <text evidence="1">The sequence shown here is derived from an EMBL/GenBank/DDBJ whole genome shotgun (WGS) entry which is preliminary data.</text>
</comment>
<feature type="non-terminal residue" evidence="1">
    <location>
        <position position="1"/>
    </location>
</feature>
<organism evidence="1 2">
    <name type="scientific">Racocetra persica</name>
    <dbReference type="NCBI Taxonomy" id="160502"/>
    <lineage>
        <taxon>Eukaryota</taxon>
        <taxon>Fungi</taxon>
        <taxon>Fungi incertae sedis</taxon>
        <taxon>Mucoromycota</taxon>
        <taxon>Glomeromycotina</taxon>
        <taxon>Glomeromycetes</taxon>
        <taxon>Diversisporales</taxon>
        <taxon>Gigasporaceae</taxon>
        <taxon>Racocetra</taxon>
    </lineage>
</organism>
<gene>
    <name evidence="1" type="ORF">RPERSI_LOCUS2230</name>
</gene>
<reference evidence="1" key="1">
    <citation type="submission" date="2021-06" db="EMBL/GenBank/DDBJ databases">
        <authorList>
            <person name="Kallberg Y."/>
            <person name="Tangrot J."/>
            <person name="Rosling A."/>
        </authorList>
    </citation>
    <scope>NUCLEOTIDE SEQUENCE</scope>
    <source>
        <strain evidence="1">MA461A</strain>
    </source>
</reference>
<sequence length="75" mass="8356">LSQESPTEYYFEFKAADKIRQDMLQEITEPCSIKNHPEAHYQSKKVTLTNFPGAINDSLIGANVEIDGISAIEGI</sequence>
<dbReference type="Proteomes" id="UP000789920">
    <property type="component" value="Unassembled WGS sequence"/>
</dbReference>
<accession>A0ACA9L6P6</accession>
<name>A0ACA9L6P6_9GLOM</name>
<evidence type="ECO:0000313" key="2">
    <source>
        <dbReference type="Proteomes" id="UP000789920"/>
    </source>
</evidence>
<proteinExistence type="predicted"/>
<protein>
    <submittedName>
        <fullName evidence="1">14088_t:CDS:1</fullName>
    </submittedName>
</protein>
<keyword evidence="2" id="KW-1185">Reference proteome</keyword>
<dbReference type="EMBL" id="CAJVQC010002366">
    <property type="protein sequence ID" value="CAG8510357.1"/>
    <property type="molecule type" value="Genomic_DNA"/>
</dbReference>